<reference evidence="1" key="1">
    <citation type="submission" date="2017-11" db="EMBL/GenBank/DDBJ databases">
        <title>The distinct marsupial branch of gammaherpesviruses includes novel host-derived genes seldom found in other viruses.</title>
        <authorList>
            <person name="Vaz P.K."/>
        </authorList>
    </citation>
    <scope>NUCLEOTIDE SEQUENCE</scope>
    <source>
        <strain evidence="1">36M/11</strain>
    </source>
</reference>
<evidence type="ECO:0000313" key="1">
    <source>
        <dbReference type="EMBL" id="AZB49243.1"/>
    </source>
</evidence>
<dbReference type="RefSeq" id="YP_010087513.1">
    <property type="nucleotide sequence ID" value="NC_055555.1"/>
</dbReference>
<evidence type="ECO:0000313" key="2">
    <source>
        <dbReference type="Proteomes" id="UP000677407"/>
    </source>
</evidence>
<proteinExistence type="predicted"/>
<sequence>MRHFRSALKELFTDENMSPMFSLPPTSGPRPHPRLYMFHLYFPNEREADRVKRILRRFQSSRGSQAANIQFSLVSYTPPFKRD</sequence>
<name>A0A3Q8J4J1_9GAMA</name>
<accession>A0A3Q8J4J1</accession>
<organism evidence="1">
    <name type="scientific">Phascolarctid gammaherpesvirus 1</name>
    <dbReference type="NCBI Taxonomy" id="2249313"/>
    <lineage>
        <taxon>Viruses</taxon>
        <taxon>Duplodnaviria</taxon>
        <taxon>Heunggongvirae</taxon>
        <taxon>Peploviricota</taxon>
        <taxon>Herviviricetes</taxon>
        <taxon>Herpesvirales</taxon>
        <taxon>Orthoherpesviridae</taxon>
        <taxon>Gammaherpesvirinae</taxon>
        <taxon>Manticavirus</taxon>
        <taxon>Manticavirus phascolarctidgamma1</taxon>
    </lineage>
</organism>
<dbReference type="EMBL" id="MG452722">
    <property type="protein sequence ID" value="AZB49243.1"/>
    <property type="molecule type" value="Genomic_DNA"/>
</dbReference>
<dbReference type="Proteomes" id="UP000677407">
    <property type="component" value="Segment"/>
</dbReference>
<protein>
    <submittedName>
        <fullName evidence="1">Uncharacterized protein</fullName>
    </submittedName>
</protein>
<gene>
    <name evidence="1" type="primary">Vp3</name>
</gene>
<keyword evidence="2" id="KW-1185">Reference proteome</keyword>
<dbReference type="GeneID" id="65102798"/>
<dbReference type="KEGG" id="vg:65102798"/>